<dbReference type="Proteomes" id="UP000320806">
    <property type="component" value="Unassembled WGS sequence"/>
</dbReference>
<organism evidence="1 2">
    <name type="scientific">Yimella lutea</name>
    <dbReference type="NCBI Taxonomy" id="587872"/>
    <lineage>
        <taxon>Bacteria</taxon>
        <taxon>Bacillati</taxon>
        <taxon>Actinomycetota</taxon>
        <taxon>Actinomycetes</taxon>
        <taxon>Micrococcales</taxon>
        <taxon>Dermacoccaceae</taxon>
        <taxon>Yimella</taxon>
    </lineage>
</organism>
<keyword evidence="2" id="KW-1185">Reference proteome</keyword>
<dbReference type="AlphaFoldDB" id="A0A542EH09"/>
<sequence>MSRRIVPIPELSAARDAARRMRAAWLVGLHERKAAPIDLIGAASQPGGKPLRAVRLTELLSVRHTPGERNLRLALLRRGLSVPSGLLDKSLTVGWLLKGGTRPHHRLAAFVEAEQMTGLRERERTMTTFPFVSDDETLAEVWRGSW</sequence>
<dbReference type="OrthoDB" id="9995780at2"/>
<evidence type="ECO:0000313" key="1">
    <source>
        <dbReference type="EMBL" id="TQJ14516.1"/>
    </source>
</evidence>
<comment type="caution">
    <text evidence="1">The sequence shown here is derived from an EMBL/GenBank/DDBJ whole genome shotgun (WGS) entry which is preliminary data.</text>
</comment>
<dbReference type="EMBL" id="VFMO01000001">
    <property type="protein sequence ID" value="TQJ14516.1"/>
    <property type="molecule type" value="Genomic_DNA"/>
</dbReference>
<name>A0A542EH09_9MICO</name>
<accession>A0A542EH09</accession>
<reference evidence="1 2" key="1">
    <citation type="submission" date="2019-06" db="EMBL/GenBank/DDBJ databases">
        <title>Sequencing the genomes of 1000 actinobacteria strains.</title>
        <authorList>
            <person name="Klenk H.-P."/>
        </authorList>
    </citation>
    <scope>NUCLEOTIDE SEQUENCE [LARGE SCALE GENOMIC DNA]</scope>
    <source>
        <strain evidence="1 2">DSM 19828</strain>
    </source>
</reference>
<protein>
    <submittedName>
        <fullName evidence="1">Uncharacterized protein</fullName>
    </submittedName>
</protein>
<proteinExistence type="predicted"/>
<dbReference type="RefSeq" id="WP_141928317.1">
    <property type="nucleotide sequence ID" value="NZ_BAABCI010000029.1"/>
</dbReference>
<evidence type="ECO:0000313" key="2">
    <source>
        <dbReference type="Proteomes" id="UP000320806"/>
    </source>
</evidence>
<gene>
    <name evidence="1" type="ORF">FB459_1983</name>
</gene>